<keyword evidence="5" id="KW-1185">Reference proteome</keyword>
<reference evidence="4" key="1">
    <citation type="submission" date="2020-11" db="EMBL/GenBank/DDBJ databases">
        <authorList>
            <person name="Tran Van P."/>
        </authorList>
    </citation>
    <scope>NUCLEOTIDE SEQUENCE</scope>
</reference>
<feature type="compositionally biased region" description="Polar residues" evidence="3">
    <location>
        <begin position="1"/>
        <end position="13"/>
    </location>
</feature>
<dbReference type="GO" id="GO:0030488">
    <property type="term" value="P:tRNA methylation"/>
    <property type="evidence" value="ECO:0007669"/>
    <property type="project" value="TreeGrafter"/>
</dbReference>
<dbReference type="PANTHER" id="PTHR13069">
    <property type="entry name" value="ALKYLATED DNA REPAIR PROTEIN ALKB HOMOLOG 8"/>
    <property type="match status" value="1"/>
</dbReference>
<dbReference type="GO" id="GO:0000049">
    <property type="term" value="F:tRNA binding"/>
    <property type="evidence" value="ECO:0007669"/>
    <property type="project" value="TreeGrafter"/>
</dbReference>
<accession>A0A7R9BHK6</accession>
<protein>
    <submittedName>
        <fullName evidence="4">Uncharacterized protein</fullName>
    </submittedName>
</protein>
<dbReference type="OrthoDB" id="6379080at2759"/>
<dbReference type="AlphaFoldDB" id="A0A7R9BHK6"/>
<dbReference type="EMBL" id="OA882460">
    <property type="protein sequence ID" value="CAD7275478.1"/>
    <property type="molecule type" value="Genomic_DNA"/>
</dbReference>
<gene>
    <name evidence="4" type="ORF">NMOB1V02_LOCUS3272</name>
</gene>
<keyword evidence="2" id="KW-0808">Transferase</keyword>
<feature type="compositionally biased region" description="Low complexity" evidence="3">
    <location>
        <begin position="14"/>
        <end position="27"/>
    </location>
</feature>
<dbReference type="EMBL" id="CAJPEX010000423">
    <property type="protein sequence ID" value="CAG0915630.1"/>
    <property type="molecule type" value="Genomic_DNA"/>
</dbReference>
<organism evidence="4">
    <name type="scientific">Notodromas monacha</name>
    <dbReference type="NCBI Taxonomy" id="399045"/>
    <lineage>
        <taxon>Eukaryota</taxon>
        <taxon>Metazoa</taxon>
        <taxon>Ecdysozoa</taxon>
        <taxon>Arthropoda</taxon>
        <taxon>Crustacea</taxon>
        <taxon>Oligostraca</taxon>
        <taxon>Ostracoda</taxon>
        <taxon>Podocopa</taxon>
        <taxon>Podocopida</taxon>
        <taxon>Cypridocopina</taxon>
        <taxon>Cypridoidea</taxon>
        <taxon>Cyprididae</taxon>
        <taxon>Notodromas</taxon>
    </lineage>
</organism>
<dbReference type="GO" id="GO:0005634">
    <property type="term" value="C:nucleus"/>
    <property type="evidence" value="ECO:0007669"/>
    <property type="project" value="TreeGrafter"/>
</dbReference>
<dbReference type="InterPro" id="IPR051422">
    <property type="entry name" value="AlkB_tRNA_MeTrf/Diox"/>
</dbReference>
<feature type="region of interest" description="Disordered" evidence="3">
    <location>
        <begin position="1"/>
        <end position="31"/>
    </location>
</feature>
<dbReference type="Proteomes" id="UP000678499">
    <property type="component" value="Unassembled WGS sequence"/>
</dbReference>
<dbReference type="InterPro" id="IPR029063">
    <property type="entry name" value="SAM-dependent_MTases_sf"/>
</dbReference>
<evidence type="ECO:0000256" key="1">
    <source>
        <dbReference type="ARBA" id="ARBA00022603"/>
    </source>
</evidence>
<dbReference type="GO" id="GO:0005737">
    <property type="term" value="C:cytoplasm"/>
    <property type="evidence" value="ECO:0007669"/>
    <property type="project" value="TreeGrafter"/>
</dbReference>
<evidence type="ECO:0000313" key="4">
    <source>
        <dbReference type="EMBL" id="CAD7275478.1"/>
    </source>
</evidence>
<evidence type="ECO:0000256" key="3">
    <source>
        <dbReference type="SAM" id="MobiDB-lite"/>
    </source>
</evidence>
<proteinExistence type="predicted"/>
<dbReference type="PANTHER" id="PTHR13069:SF37">
    <property type="entry name" value="FIRE DANCER"/>
    <property type="match status" value="1"/>
</dbReference>
<sequence>MGSAEGGQTSWDNTSVSTSQDSLQSSDNGIAHSTNYHRYYHVFRERELDKLIEKYVQNLHIISSYYDHANWCIIAEKVQVWTI</sequence>
<evidence type="ECO:0000313" key="5">
    <source>
        <dbReference type="Proteomes" id="UP000678499"/>
    </source>
</evidence>
<dbReference type="Gene3D" id="3.40.50.150">
    <property type="entry name" value="Vaccinia Virus protein VP39"/>
    <property type="match status" value="1"/>
</dbReference>
<keyword evidence="1" id="KW-0489">Methyltransferase</keyword>
<evidence type="ECO:0000256" key="2">
    <source>
        <dbReference type="ARBA" id="ARBA00022679"/>
    </source>
</evidence>
<dbReference type="GO" id="GO:0106335">
    <property type="term" value="F:tRNA (5-carboxymethyluridine(34)-5-O)-methyltransferase activity"/>
    <property type="evidence" value="ECO:0007669"/>
    <property type="project" value="TreeGrafter"/>
</dbReference>
<name>A0A7R9BHK6_9CRUS</name>
<dbReference type="GO" id="GO:0002098">
    <property type="term" value="P:tRNA wobble uridine modification"/>
    <property type="evidence" value="ECO:0007669"/>
    <property type="project" value="TreeGrafter"/>
</dbReference>